<feature type="transmembrane region" description="Helical" evidence="8">
    <location>
        <begin position="218"/>
        <end position="243"/>
    </location>
</feature>
<feature type="transmembrane region" description="Helical" evidence="8">
    <location>
        <begin position="94"/>
        <end position="112"/>
    </location>
</feature>
<dbReference type="InterPro" id="IPR050297">
    <property type="entry name" value="LipidA_mod_glycosyltrf_83"/>
</dbReference>
<feature type="transmembrane region" description="Helical" evidence="8">
    <location>
        <begin position="354"/>
        <end position="372"/>
    </location>
</feature>
<proteinExistence type="predicted"/>
<protein>
    <recommendedName>
        <fullName evidence="9">Glycosyltransferase RgtA/B/C/D-like domain-containing protein</fullName>
    </recommendedName>
</protein>
<dbReference type="EMBL" id="VJOY01000004">
    <property type="protein sequence ID" value="TRX75461.1"/>
    <property type="molecule type" value="Genomic_DNA"/>
</dbReference>
<keyword evidence="5 8" id="KW-0812">Transmembrane</keyword>
<sequence length="547" mass="59612">MPTTVFGRFPRMADPARCLDGARYLLYALQAVLLLYIAFRYHVLEDWIGDNPELDAYALKIDSFCQLIFPPDRFRPANYPLLGALLSLLVRDGFLAGQLISLCSGMAFYVLVGRLVRQLFNRGAELAVLLFLLGSLPLVMASVRVASDMLFWALLTGALLLSLRLAKALPLNRNQLLLLGLLLGSATGVRYTSLFLLLPLGVVLLLGRREAWSPLGCAHQAGLVLLGFTVGYLPAALVNLWVFGEPFYSENWRNLLFSYYQYRATLGLPVPEGYDTYALRSAARAVLSKELAQHPDLFIGKTAWVLVDYFKVGFARNFLQLDGWRATLVLALGAGGLLAGLLARSRTARAGHGLAVGLVLVFYGLTALSFLISDRLVLLPGALLVAYGWGLLSLFSRGLMLAVLALVTVAHLPAKYEALQAYAARHPVSDGVALARIEALAAASGPDTRVMGTNLFFRKRAEVRYKPIIVPLRLLQDPAAQAEYCDTVAALIAARRPAYVLVGAVSPYGYPTPACPGGFDPRQWDMETVEAGGFTTRIYSARASAQP</sequence>
<feature type="transmembrane region" description="Helical" evidence="8">
    <location>
        <begin position="21"/>
        <end position="39"/>
    </location>
</feature>
<organism evidence="10 11">
    <name type="scientific">Pseudomonas mangiferae</name>
    <dbReference type="NCBI Taxonomy" id="2593654"/>
    <lineage>
        <taxon>Bacteria</taxon>
        <taxon>Pseudomonadati</taxon>
        <taxon>Pseudomonadota</taxon>
        <taxon>Gammaproteobacteria</taxon>
        <taxon>Pseudomonadales</taxon>
        <taxon>Pseudomonadaceae</taxon>
        <taxon>Pseudomonas</taxon>
    </lineage>
</organism>
<evidence type="ECO:0000256" key="4">
    <source>
        <dbReference type="ARBA" id="ARBA00022679"/>
    </source>
</evidence>
<dbReference type="PANTHER" id="PTHR33908">
    <property type="entry name" value="MANNOSYLTRANSFERASE YKCB-RELATED"/>
    <property type="match status" value="1"/>
</dbReference>
<dbReference type="Pfam" id="PF13231">
    <property type="entry name" value="PMT_2"/>
    <property type="match status" value="1"/>
</dbReference>
<reference evidence="10 11" key="1">
    <citation type="submission" date="2019-07" db="EMBL/GenBank/DDBJ databases">
        <title>Pseudomonas mangiferae sp. nov., isolated from bark of mango tree in Thailand.</title>
        <authorList>
            <person name="Srisuk N."/>
            <person name="Anurat P."/>
        </authorList>
    </citation>
    <scope>NUCLEOTIDE SEQUENCE [LARGE SCALE GENOMIC DNA]</scope>
    <source>
        <strain evidence="10 11">DMKU_BBB3-04</strain>
    </source>
</reference>
<feature type="transmembrane region" description="Helical" evidence="8">
    <location>
        <begin position="324"/>
        <end position="342"/>
    </location>
</feature>
<dbReference type="AlphaFoldDB" id="A0A553H158"/>
<accession>A0A553H158</accession>
<evidence type="ECO:0000256" key="1">
    <source>
        <dbReference type="ARBA" id="ARBA00004651"/>
    </source>
</evidence>
<evidence type="ECO:0000313" key="10">
    <source>
        <dbReference type="EMBL" id="TRX75461.1"/>
    </source>
</evidence>
<keyword evidence="3" id="KW-0328">Glycosyltransferase</keyword>
<evidence type="ECO:0000256" key="2">
    <source>
        <dbReference type="ARBA" id="ARBA00022475"/>
    </source>
</evidence>
<evidence type="ECO:0000313" key="11">
    <source>
        <dbReference type="Proteomes" id="UP000315235"/>
    </source>
</evidence>
<evidence type="ECO:0000256" key="7">
    <source>
        <dbReference type="ARBA" id="ARBA00023136"/>
    </source>
</evidence>
<evidence type="ECO:0000256" key="5">
    <source>
        <dbReference type="ARBA" id="ARBA00022692"/>
    </source>
</evidence>
<dbReference type="Proteomes" id="UP000315235">
    <property type="component" value="Unassembled WGS sequence"/>
</dbReference>
<dbReference type="GO" id="GO:0005886">
    <property type="term" value="C:plasma membrane"/>
    <property type="evidence" value="ECO:0007669"/>
    <property type="project" value="UniProtKB-SubCell"/>
</dbReference>
<feature type="transmembrane region" description="Helical" evidence="8">
    <location>
        <begin position="178"/>
        <end position="206"/>
    </location>
</feature>
<keyword evidence="6 8" id="KW-1133">Transmembrane helix</keyword>
<dbReference type="InterPro" id="IPR038731">
    <property type="entry name" value="RgtA/B/C-like"/>
</dbReference>
<evidence type="ECO:0000256" key="3">
    <source>
        <dbReference type="ARBA" id="ARBA00022676"/>
    </source>
</evidence>
<comment type="caution">
    <text evidence="10">The sequence shown here is derived from an EMBL/GenBank/DDBJ whole genome shotgun (WGS) entry which is preliminary data.</text>
</comment>
<dbReference type="GO" id="GO:0016763">
    <property type="term" value="F:pentosyltransferase activity"/>
    <property type="evidence" value="ECO:0007669"/>
    <property type="project" value="TreeGrafter"/>
</dbReference>
<evidence type="ECO:0000259" key="9">
    <source>
        <dbReference type="Pfam" id="PF13231"/>
    </source>
</evidence>
<feature type="transmembrane region" description="Helical" evidence="8">
    <location>
        <begin position="384"/>
        <end position="407"/>
    </location>
</feature>
<dbReference type="PANTHER" id="PTHR33908:SF11">
    <property type="entry name" value="MEMBRANE PROTEIN"/>
    <property type="match status" value="1"/>
</dbReference>
<name>A0A553H158_9PSED</name>
<keyword evidence="4" id="KW-0808">Transferase</keyword>
<comment type="subcellular location">
    <subcellularLocation>
        <location evidence="1">Cell membrane</location>
        <topology evidence="1">Multi-pass membrane protein</topology>
    </subcellularLocation>
</comment>
<feature type="domain" description="Glycosyltransferase RgtA/B/C/D-like" evidence="9">
    <location>
        <begin position="80"/>
        <end position="224"/>
    </location>
</feature>
<keyword evidence="11" id="KW-1185">Reference proteome</keyword>
<dbReference type="RefSeq" id="WP_143487553.1">
    <property type="nucleotide sequence ID" value="NZ_VJOY01000004.1"/>
</dbReference>
<feature type="transmembrane region" description="Helical" evidence="8">
    <location>
        <begin position="124"/>
        <end position="143"/>
    </location>
</feature>
<keyword evidence="2" id="KW-1003">Cell membrane</keyword>
<evidence type="ECO:0000256" key="8">
    <source>
        <dbReference type="SAM" id="Phobius"/>
    </source>
</evidence>
<gene>
    <name evidence="10" type="ORF">FM069_06900</name>
</gene>
<keyword evidence="7 8" id="KW-0472">Membrane</keyword>
<evidence type="ECO:0000256" key="6">
    <source>
        <dbReference type="ARBA" id="ARBA00022989"/>
    </source>
</evidence>
<dbReference type="GO" id="GO:0009103">
    <property type="term" value="P:lipopolysaccharide biosynthetic process"/>
    <property type="evidence" value="ECO:0007669"/>
    <property type="project" value="UniProtKB-ARBA"/>
</dbReference>